<dbReference type="InterPro" id="IPR000835">
    <property type="entry name" value="HTH_MarR-typ"/>
</dbReference>
<reference evidence="3" key="1">
    <citation type="submission" date="2022-10" db="EMBL/GenBank/DDBJ databases">
        <title>The WGS of Solirubrobacter ginsenosidimutans DSM 21036.</title>
        <authorList>
            <person name="Jiang Z."/>
        </authorList>
    </citation>
    <scope>NUCLEOTIDE SEQUENCE</scope>
    <source>
        <strain evidence="3">DSM 21036</strain>
    </source>
</reference>
<feature type="domain" description="HTH marR-type" evidence="2">
    <location>
        <begin position="9"/>
        <end position="57"/>
    </location>
</feature>
<evidence type="ECO:0000313" key="3">
    <source>
        <dbReference type="EMBL" id="MDA0165493.1"/>
    </source>
</evidence>
<dbReference type="AlphaFoldDB" id="A0A9X3SA04"/>
<evidence type="ECO:0000259" key="2">
    <source>
        <dbReference type="Pfam" id="PF12802"/>
    </source>
</evidence>
<evidence type="ECO:0000256" key="1">
    <source>
        <dbReference type="ARBA" id="ARBA00006479"/>
    </source>
</evidence>
<protein>
    <submittedName>
        <fullName evidence="3">ROK family protein</fullName>
    </submittedName>
</protein>
<dbReference type="PANTHER" id="PTHR18964">
    <property type="entry name" value="ROK (REPRESSOR, ORF, KINASE) FAMILY"/>
    <property type="match status" value="1"/>
</dbReference>
<dbReference type="SUPFAM" id="SSF53067">
    <property type="entry name" value="Actin-like ATPase domain"/>
    <property type="match status" value="1"/>
</dbReference>
<dbReference type="Gene3D" id="3.30.420.40">
    <property type="match status" value="2"/>
</dbReference>
<dbReference type="Proteomes" id="UP001149140">
    <property type="component" value="Unassembled WGS sequence"/>
</dbReference>
<gene>
    <name evidence="3" type="ORF">OM076_34810</name>
</gene>
<dbReference type="InterPro" id="IPR036390">
    <property type="entry name" value="WH_DNA-bd_sf"/>
</dbReference>
<name>A0A9X3SA04_9ACTN</name>
<dbReference type="InterPro" id="IPR036388">
    <property type="entry name" value="WH-like_DNA-bd_sf"/>
</dbReference>
<dbReference type="SUPFAM" id="SSF46785">
    <property type="entry name" value="Winged helix' DNA-binding domain"/>
    <property type="match status" value="1"/>
</dbReference>
<organism evidence="3 4">
    <name type="scientific">Solirubrobacter ginsenosidimutans</name>
    <dbReference type="NCBI Taxonomy" id="490573"/>
    <lineage>
        <taxon>Bacteria</taxon>
        <taxon>Bacillati</taxon>
        <taxon>Actinomycetota</taxon>
        <taxon>Thermoleophilia</taxon>
        <taxon>Solirubrobacterales</taxon>
        <taxon>Solirubrobacteraceae</taxon>
        <taxon>Solirubrobacter</taxon>
    </lineage>
</organism>
<dbReference type="PANTHER" id="PTHR18964:SF173">
    <property type="entry name" value="GLUCOKINASE"/>
    <property type="match status" value="1"/>
</dbReference>
<proteinExistence type="inferred from homology"/>
<comment type="caution">
    <text evidence="3">The sequence shown here is derived from an EMBL/GenBank/DDBJ whole genome shotgun (WGS) entry which is preliminary data.</text>
</comment>
<dbReference type="InterPro" id="IPR000600">
    <property type="entry name" value="ROK"/>
</dbReference>
<comment type="similarity">
    <text evidence="1">Belongs to the ROK (NagC/XylR) family.</text>
</comment>
<dbReference type="Pfam" id="PF12802">
    <property type="entry name" value="MarR_2"/>
    <property type="match status" value="1"/>
</dbReference>
<dbReference type="Gene3D" id="1.10.10.10">
    <property type="entry name" value="Winged helix-like DNA-binding domain superfamily/Winged helix DNA-binding domain"/>
    <property type="match status" value="1"/>
</dbReference>
<sequence>MERTSRRDARARVVGVLAESGAVSRADLARRAALAPSTVSAVVSELHAAGLVVEPAEPVHPSERGTVGRPPVLIALHRRAGVVAGIDFGKRHLRLAISDLSHALLAERHRTLDADLPAKEAIALAKEVFADALEEAEVARDEVVGIGLGLPGPVHRPSGELGNSTILPGWAGTRAAEAVAEALELPVEVENDANLGALGEWMWGAGRGAAHMAYVKAATGIGAGFIVANAPYVGAGGTAGELGHTVVDPGGPICRCGNRGCLETFAGAPAILSSLRDVHGDGLTLQDAVALAIRGDAGCQRAIADAGTAIGTAVATLCNLFNPHRVVVGGDLGAAGEFLLAPLRESLLRGAIRSAAEDVTVVQGELGDRAEVLGAVALVLGRGAEATTA</sequence>
<dbReference type="Pfam" id="PF00480">
    <property type="entry name" value="ROK"/>
    <property type="match status" value="1"/>
</dbReference>
<dbReference type="EMBL" id="JAPDOD010000047">
    <property type="protein sequence ID" value="MDA0165493.1"/>
    <property type="molecule type" value="Genomic_DNA"/>
</dbReference>
<dbReference type="RefSeq" id="WP_270044750.1">
    <property type="nucleotide sequence ID" value="NZ_JAPDOD010000047.1"/>
</dbReference>
<keyword evidence="4" id="KW-1185">Reference proteome</keyword>
<accession>A0A9X3SA04</accession>
<dbReference type="InterPro" id="IPR043129">
    <property type="entry name" value="ATPase_NBD"/>
</dbReference>
<evidence type="ECO:0000313" key="4">
    <source>
        <dbReference type="Proteomes" id="UP001149140"/>
    </source>
</evidence>